<evidence type="ECO:0000256" key="1">
    <source>
        <dbReference type="SAM" id="MobiDB-lite"/>
    </source>
</evidence>
<name>A0A2U3KUL1_9FIRM</name>
<organism evidence="2 3">
    <name type="scientific">Candidatus Desulfosporosinus infrequens</name>
    <dbReference type="NCBI Taxonomy" id="2043169"/>
    <lineage>
        <taxon>Bacteria</taxon>
        <taxon>Bacillati</taxon>
        <taxon>Bacillota</taxon>
        <taxon>Clostridia</taxon>
        <taxon>Eubacteriales</taxon>
        <taxon>Desulfitobacteriaceae</taxon>
        <taxon>Desulfosporosinus</taxon>
    </lineage>
</organism>
<dbReference type="Proteomes" id="UP000238916">
    <property type="component" value="Unassembled WGS sequence"/>
</dbReference>
<reference evidence="3" key="1">
    <citation type="submission" date="2018-02" db="EMBL/GenBank/DDBJ databases">
        <authorList>
            <person name="Hausmann B."/>
        </authorList>
    </citation>
    <scope>NUCLEOTIDE SEQUENCE [LARGE SCALE GENOMIC DNA]</scope>
    <source>
        <strain evidence="3">Peat soil MAG SbF1</strain>
    </source>
</reference>
<evidence type="ECO:0000313" key="2">
    <source>
        <dbReference type="EMBL" id="SPF43338.1"/>
    </source>
</evidence>
<sequence>MIWAHSSAVEPPAHNGLVLGSNPSGPTSSKFEARSSNRWKRRETLDTK</sequence>
<feature type="region of interest" description="Disordered" evidence="1">
    <location>
        <begin position="1"/>
        <end position="48"/>
    </location>
</feature>
<gene>
    <name evidence="2" type="ORF">SBF1_2820009</name>
</gene>
<evidence type="ECO:0000313" key="3">
    <source>
        <dbReference type="Proteomes" id="UP000238916"/>
    </source>
</evidence>
<proteinExistence type="predicted"/>
<accession>A0A2U3KUL1</accession>
<feature type="compositionally biased region" description="Polar residues" evidence="1">
    <location>
        <begin position="21"/>
        <end position="36"/>
    </location>
</feature>
<protein>
    <submittedName>
        <fullName evidence="2">Uncharacterized protein</fullName>
    </submittedName>
</protein>
<dbReference type="EMBL" id="OMOF01000204">
    <property type="protein sequence ID" value="SPF43338.1"/>
    <property type="molecule type" value="Genomic_DNA"/>
</dbReference>
<dbReference type="AlphaFoldDB" id="A0A2U3KUL1"/>